<comment type="subcellular location">
    <subcellularLocation>
        <location evidence="1">Nucleus</location>
    </subcellularLocation>
</comment>
<evidence type="ECO:0000313" key="5">
    <source>
        <dbReference type="Proteomes" id="UP001362999"/>
    </source>
</evidence>
<dbReference type="GO" id="GO:0035861">
    <property type="term" value="C:site of double-strand break"/>
    <property type="evidence" value="ECO:0007669"/>
    <property type="project" value="TreeGrafter"/>
</dbReference>
<accession>A0AAW0E2S5</accession>
<dbReference type="AlphaFoldDB" id="A0AAW0E2S5"/>
<dbReference type="GO" id="GO:0005662">
    <property type="term" value="C:DNA replication factor A complex"/>
    <property type="evidence" value="ECO:0007669"/>
    <property type="project" value="TreeGrafter"/>
</dbReference>
<name>A0AAW0E2S5_9AGAR</name>
<evidence type="ECO:0000256" key="2">
    <source>
        <dbReference type="ARBA" id="ARBA00023125"/>
    </source>
</evidence>
<dbReference type="Gene3D" id="2.40.50.140">
    <property type="entry name" value="Nucleic acid-binding proteins"/>
    <property type="match status" value="1"/>
</dbReference>
<dbReference type="InterPro" id="IPR012340">
    <property type="entry name" value="NA-bd_OB-fold"/>
</dbReference>
<organism evidence="4 5">
    <name type="scientific">Favolaschia claudopus</name>
    <dbReference type="NCBI Taxonomy" id="2862362"/>
    <lineage>
        <taxon>Eukaryota</taxon>
        <taxon>Fungi</taxon>
        <taxon>Dikarya</taxon>
        <taxon>Basidiomycota</taxon>
        <taxon>Agaricomycotina</taxon>
        <taxon>Agaricomycetes</taxon>
        <taxon>Agaricomycetidae</taxon>
        <taxon>Agaricales</taxon>
        <taxon>Marasmiineae</taxon>
        <taxon>Mycenaceae</taxon>
        <taxon>Favolaschia</taxon>
    </lineage>
</organism>
<dbReference type="InterPro" id="IPR040260">
    <property type="entry name" value="RFA2-like"/>
</dbReference>
<dbReference type="GO" id="GO:0006289">
    <property type="term" value="P:nucleotide-excision repair"/>
    <property type="evidence" value="ECO:0007669"/>
    <property type="project" value="TreeGrafter"/>
</dbReference>
<dbReference type="GO" id="GO:0000781">
    <property type="term" value="C:chromosome, telomeric region"/>
    <property type="evidence" value="ECO:0007669"/>
    <property type="project" value="TreeGrafter"/>
</dbReference>
<proteinExistence type="predicted"/>
<dbReference type="Gene3D" id="1.10.10.10">
    <property type="entry name" value="Winged helix-like DNA-binding domain superfamily/Winged helix DNA-binding domain"/>
    <property type="match status" value="1"/>
</dbReference>
<dbReference type="SUPFAM" id="SSF50249">
    <property type="entry name" value="Nucleic acid-binding proteins"/>
    <property type="match status" value="1"/>
</dbReference>
<dbReference type="EMBL" id="JAWWNJ010000004">
    <property type="protein sequence ID" value="KAK7057340.1"/>
    <property type="molecule type" value="Genomic_DNA"/>
</dbReference>
<dbReference type="GO" id="GO:0006260">
    <property type="term" value="P:DNA replication"/>
    <property type="evidence" value="ECO:0007669"/>
    <property type="project" value="TreeGrafter"/>
</dbReference>
<dbReference type="InterPro" id="IPR036388">
    <property type="entry name" value="WH-like_DNA-bd_sf"/>
</dbReference>
<gene>
    <name evidence="4" type="ORF">R3P38DRAFT_3168859</name>
</gene>
<sequence length="243" mass="27421">MSNLPRSLRPVTIAMVKKATPHGELWIVGDDPADEVTLVAELFHHRATPHMRKFLLDDGTARLNAKIWVETPENALDDPWRRIPVSPAGQNQLSEPLYVRVRGHIQHYNGVRYLKVSNMRLVDDANEIYFHLLEVMTVLKQLDERAAIVPVSNLVSHHMVLDLLQRTISVPGALPALSEEAQNVIQALRALGDPPAEGFHIGQLDLLQDRTDEDIAAILWQLVDHSLIYTTIDEWHVMVADVD</sequence>
<dbReference type="PANTHER" id="PTHR13989:SF16">
    <property type="entry name" value="REPLICATION PROTEIN A2"/>
    <property type="match status" value="1"/>
</dbReference>
<keyword evidence="2" id="KW-0238">DNA-binding</keyword>
<keyword evidence="5" id="KW-1185">Reference proteome</keyword>
<dbReference type="Proteomes" id="UP001362999">
    <property type="component" value="Unassembled WGS sequence"/>
</dbReference>
<evidence type="ECO:0000256" key="3">
    <source>
        <dbReference type="ARBA" id="ARBA00023242"/>
    </source>
</evidence>
<evidence type="ECO:0000313" key="4">
    <source>
        <dbReference type="EMBL" id="KAK7057340.1"/>
    </source>
</evidence>
<dbReference type="GO" id="GO:0000724">
    <property type="term" value="P:double-strand break repair via homologous recombination"/>
    <property type="evidence" value="ECO:0007669"/>
    <property type="project" value="TreeGrafter"/>
</dbReference>
<dbReference type="GO" id="GO:0003697">
    <property type="term" value="F:single-stranded DNA binding"/>
    <property type="evidence" value="ECO:0007669"/>
    <property type="project" value="TreeGrafter"/>
</dbReference>
<keyword evidence="3" id="KW-0539">Nucleus</keyword>
<dbReference type="PANTHER" id="PTHR13989">
    <property type="entry name" value="REPLICATION PROTEIN A-RELATED"/>
    <property type="match status" value="1"/>
</dbReference>
<reference evidence="4 5" key="1">
    <citation type="journal article" date="2024" name="J Genomics">
        <title>Draft genome sequencing and assembly of Favolaschia claudopus CIRM-BRFM 2984 isolated from oak limbs.</title>
        <authorList>
            <person name="Navarro D."/>
            <person name="Drula E."/>
            <person name="Chaduli D."/>
            <person name="Cazenave R."/>
            <person name="Ahrendt S."/>
            <person name="Wang J."/>
            <person name="Lipzen A."/>
            <person name="Daum C."/>
            <person name="Barry K."/>
            <person name="Grigoriev I.V."/>
            <person name="Favel A."/>
            <person name="Rosso M.N."/>
            <person name="Martin F."/>
        </authorList>
    </citation>
    <scope>NUCLEOTIDE SEQUENCE [LARGE SCALE GENOMIC DNA]</scope>
    <source>
        <strain evidence="4 5">CIRM-BRFM 2984</strain>
    </source>
</reference>
<protein>
    <submittedName>
        <fullName evidence="4">Uncharacterized protein</fullName>
    </submittedName>
</protein>
<comment type="caution">
    <text evidence="4">The sequence shown here is derived from an EMBL/GenBank/DDBJ whole genome shotgun (WGS) entry which is preliminary data.</text>
</comment>
<evidence type="ECO:0000256" key="1">
    <source>
        <dbReference type="ARBA" id="ARBA00004123"/>
    </source>
</evidence>